<dbReference type="Proteomes" id="UP000311382">
    <property type="component" value="Unassembled WGS sequence"/>
</dbReference>
<reference evidence="7 8" key="1">
    <citation type="submission" date="2019-03" db="EMBL/GenBank/DDBJ databases">
        <title>Rhodosporidium diobovatum UCD-FST 08-225 genome sequencing, assembly, and annotation.</title>
        <authorList>
            <person name="Fakankun I.U."/>
            <person name="Fristensky B."/>
            <person name="Levin D.B."/>
        </authorList>
    </citation>
    <scope>NUCLEOTIDE SEQUENCE [LARGE SCALE GENOMIC DNA]</scope>
    <source>
        <strain evidence="7 8">UCD-FST 08-225</strain>
    </source>
</reference>
<evidence type="ECO:0000256" key="1">
    <source>
        <dbReference type="ARBA" id="ARBA00004141"/>
    </source>
</evidence>
<feature type="transmembrane region" description="Helical" evidence="6">
    <location>
        <begin position="240"/>
        <end position="262"/>
    </location>
</feature>
<dbReference type="GO" id="GO:0022857">
    <property type="term" value="F:transmembrane transporter activity"/>
    <property type="evidence" value="ECO:0007669"/>
    <property type="project" value="InterPro"/>
</dbReference>
<keyword evidence="8" id="KW-1185">Reference proteome</keyword>
<comment type="subcellular location">
    <subcellularLocation>
        <location evidence="1">Membrane</location>
        <topology evidence="1">Multi-pass membrane protein</topology>
    </subcellularLocation>
</comment>
<dbReference type="SUPFAM" id="SSF103473">
    <property type="entry name" value="MFS general substrate transporter"/>
    <property type="match status" value="1"/>
</dbReference>
<proteinExistence type="predicted"/>
<keyword evidence="3 6" id="KW-0812">Transmembrane</keyword>
<dbReference type="STRING" id="5288.A0A5C5FRY8"/>
<feature type="transmembrane region" description="Helical" evidence="6">
    <location>
        <begin position="294"/>
        <end position="317"/>
    </location>
</feature>
<organism evidence="7 8">
    <name type="scientific">Rhodotorula diobovata</name>
    <dbReference type="NCBI Taxonomy" id="5288"/>
    <lineage>
        <taxon>Eukaryota</taxon>
        <taxon>Fungi</taxon>
        <taxon>Dikarya</taxon>
        <taxon>Basidiomycota</taxon>
        <taxon>Pucciniomycotina</taxon>
        <taxon>Microbotryomycetes</taxon>
        <taxon>Sporidiobolales</taxon>
        <taxon>Sporidiobolaceae</taxon>
        <taxon>Rhodotorula</taxon>
    </lineage>
</organism>
<dbReference type="EMBL" id="SOZI01000125">
    <property type="protein sequence ID" value="TNY18714.1"/>
    <property type="molecule type" value="Genomic_DNA"/>
</dbReference>
<accession>A0A5C5FRY8</accession>
<evidence type="ECO:0000313" key="7">
    <source>
        <dbReference type="EMBL" id="TNY18714.1"/>
    </source>
</evidence>
<evidence type="ECO:0000256" key="4">
    <source>
        <dbReference type="ARBA" id="ARBA00022989"/>
    </source>
</evidence>
<sequence length="423" mass="46988">MAHPDPEGASLERCCSPREPVLHSPEHHCVCPALSELESGVRRCPRKKEGGAVERVVCQAAPHNFLGMLFVRIFLGFTEGAVAPAFVVMSSIWWRKREQPIRLAVFVSFNALAQIVGALLLYGCGSISGAAIEGWRLSYIICAILTLVGGALFFIFVPKSPSTAWYLKPDEREVAVLRVASERASGEHNTWDWTQFWSTLRNPRFYIVFMWAFFVCITSVVTMGSIVIKGFGFDPFKTLLVGLPGPAIQLVCIWAGALALGFFPNSRGWTQMALALVPLIGVIMMRTLPYSNKWALTVGYWLATANSSVYVVNMSLIASNFKGHTRKSMVSVVYFMGYCVGCIAGPQLFLTTESPLYRTATNAIIALYCAYIASMFLYQELSRRENRRRDRLAAEGVEAAQARPATQEDNTTDIEDLAFRYIL</sequence>
<evidence type="ECO:0000256" key="5">
    <source>
        <dbReference type="ARBA" id="ARBA00023136"/>
    </source>
</evidence>
<keyword evidence="5 6" id="KW-0472">Membrane</keyword>
<evidence type="ECO:0000256" key="6">
    <source>
        <dbReference type="SAM" id="Phobius"/>
    </source>
</evidence>
<dbReference type="PANTHER" id="PTHR43791:SF103">
    <property type="entry name" value="MAJOR FACILITATOR SUPERFAMILY (MFS) PROFILE DOMAIN-CONTAINING PROTEIN-RELATED"/>
    <property type="match status" value="1"/>
</dbReference>
<evidence type="ECO:0000256" key="3">
    <source>
        <dbReference type="ARBA" id="ARBA00022692"/>
    </source>
</evidence>
<gene>
    <name evidence="7" type="ORF">DMC30DRAFT_355076</name>
</gene>
<keyword evidence="4 6" id="KW-1133">Transmembrane helix</keyword>
<feature type="transmembrane region" description="Helical" evidence="6">
    <location>
        <begin position="329"/>
        <end position="350"/>
    </location>
</feature>
<dbReference type="Gene3D" id="1.20.1250.20">
    <property type="entry name" value="MFS general substrate transporter like domains"/>
    <property type="match status" value="1"/>
</dbReference>
<feature type="transmembrane region" description="Helical" evidence="6">
    <location>
        <begin position="205"/>
        <end position="228"/>
    </location>
</feature>
<feature type="transmembrane region" description="Helical" evidence="6">
    <location>
        <begin position="106"/>
        <end position="131"/>
    </location>
</feature>
<evidence type="ECO:0000256" key="2">
    <source>
        <dbReference type="ARBA" id="ARBA00022448"/>
    </source>
</evidence>
<feature type="transmembrane region" description="Helical" evidence="6">
    <location>
        <begin position="137"/>
        <end position="157"/>
    </location>
</feature>
<name>A0A5C5FRY8_9BASI</name>
<dbReference type="InterPro" id="IPR011701">
    <property type="entry name" value="MFS"/>
</dbReference>
<evidence type="ECO:0000313" key="8">
    <source>
        <dbReference type="Proteomes" id="UP000311382"/>
    </source>
</evidence>
<dbReference type="Pfam" id="PF07690">
    <property type="entry name" value="MFS_1"/>
    <property type="match status" value="1"/>
</dbReference>
<dbReference type="AlphaFoldDB" id="A0A5C5FRY8"/>
<feature type="transmembrane region" description="Helical" evidence="6">
    <location>
        <begin position="356"/>
        <end position="378"/>
    </location>
</feature>
<dbReference type="PANTHER" id="PTHR43791">
    <property type="entry name" value="PERMEASE-RELATED"/>
    <property type="match status" value="1"/>
</dbReference>
<feature type="transmembrane region" description="Helical" evidence="6">
    <location>
        <begin position="269"/>
        <end position="288"/>
    </location>
</feature>
<dbReference type="InterPro" id="IPR036259">
    <property type="entry name" value="MFS_trans_sf"/>
</dbReference>
<dbReference type="GO" id="GO:0016020">
    <property type="term" value="C:membrane"/>
    <property type="evidence" value="ECO:0007669"/>
    <property type="project" value="UniProtKB-SubCell"/>
</dbReference>
<dbReference type="OrthoDB" id="6730379at2759"/>
<protein>
    <submittedName>
        <fullName evidence="7">Major facilitator superfamily domain-containing protein</fullName>
    </submittedName>
</protein>
<feature type="transmembrane region" description="Helical" evidence="6">
    <location>
        <begin position="69"/>
        <end position="94"/>
    </location>
</feature>
<comment type="caution">
    <text evidence="7">The sequence shown here is derived from an EMBL/GenBank/DDBJ whole genome shotgun (WGS) entry which is preliminary data.</text>
</comment>
<keyword evidence="2" id="KW-0813">Transport</keyword>